<gene>
    <name evidence="5" type="ORF">DWY46_16570</name>
</gene>
<dbReference type="EMBL" id="QRUH01000017">
    <property type="protein sequence ID" value="RGR45799.1"/>
    <property type="molecule type" value="Genomic_DNA"/>
</dbReference>
<dbReference type="Gene3D" id="3.40.1350.10">
    <property type="match status" value="1"/>
</dbReference>
<protein>
    <submittedName>
        <fullName evidence="5">VRR-NUC domain-containing protein</fullName>
    </submittedName>
</protein>
<name>A0A412ELZ0_9FIRM</name>
<comment type="cofactor">
    <cofactor evidence="1">
        <name>Mg(2+)</name>
        <dbReference type="ChEBI" id="CHEBI:18420"/>
    </cofactor>
</comment>
<keyword evidence="2" id="KW-0540">Nuclease</keyword>
<evidence type="ECO:0000256" key="3">
    <source>
        <dbReference type="ARBA" id="ARBA00022801"/>
    </source>
</evidence>
<proteinExistence type="predicted"/>
<dbReference type="GO" id="GO:0003676">
    <property type="term" value="F:nucleic acid binding"/>
    <property type="evidence" value="ECO:0007669"/>
    <property type="project" value="InterPro"/>
</dbReference>
<accession>A0A412ELZ0</accession>
<dbReference type="RefSeq" id="WP_118031690.1">
    <property type="nucleotide sequence ID" value="NZ_QRUH01000017.1"/>
</dbReference>
<feature type="domain" description="VRR-NUC" evidence="4">
    <location>
        <begin position="10"/>
        <end position="111"/>
    </location>
</feature>
<dbReference type="AlphaFoldDB" id="A0A412ELZ0"/>
<dbReference type="SMART" id="SM00990">
    <property type="entry name" value="VRR_NUC"/>
    <property type="match status" value="1"/>
</dbReference>
<keyword evidence="3" id="KW-0378">Hydrolase</keyword>
<comment type="caution">
    <text evidence="5">The sequence shown here is derived from an EMBL/GenBank/DDBJ whole genome shotgun (WGS) entry which is preliminary data.</text>
</comment>
<evidence type="ECO:0000313" key="6">
    <source>
        <dbReference type="Proteomes" id="UP000285839"/>
    </source>
</evidence>
<dbReference type="Pfam" id="PF08774">
    <property type="entry name" value="VRR_NUC"/>
    <property type="match status" value="1"/>
</dbReference>
<evidence type="ECO:0000259" key="4">
    <source>
        <dbReference type="SMART" id="SM00990"/>
    </source>
</evidence>
<evidence type="ECO:0000256" key="2">
    <source>
        <dbReference type="ARBA" id="ARBA00022722"/>
    </source>
</evidence>
<dbReference type="Proteomes" id="UP000285839">
    <property type="component" value="Unassembled WGS sequence"/>
</dbReference>
<dbReference type="GO" id="GO:0004518">
    <property type="term" value="F:nuclease activity"/>
    <property type="evidence" value="ECO:0007669"/>
    <property type="project" value="UniProtKB-KW"/>
</dbReference>
<evidence type="ECO:0000256" key="1">
    <source>
        <dbReference type="ARBA" id="ARBA00001946"/>
    </source>
</evidence>
<dbReference type="GO" id="GO:0016788">
    <property type="term" value="F:hydrolase activity, acting on ester bonds"/>
    <property type="evidence" value="ECO:0007669"/>
    <property type="project" value="InterPro"/>
</dbReference>
<evidence type="ECO:0000313" key="5">
    <source>
        <dbReference type="EMBL" id="RGR45799.1"/>
    </source>
</evidence>
<dbReference type="InterPro" id="IPR014883">
    <property type="entry name" value="VRR_NUC"/>
</dbReference>
<reference evidence="5 6" key="1">
    <citation type="submission" date="2018-08" db="EMBL/GenBank/DDBJ databases">
        <title>A genome reference for cultivated species of the human gut microbiota.</title>
        <authorList>
            <person name="Zou Y."/>
            <person name="Xue W."/>
            <person name="Luo G."/>
        </authorList>
    </citation>
    <scope>NUCLEOTIDE SEQUENCE [LARGE SCALE GENOMIC DNA]</scope>
    <source>
        <strain evidence="5 6">AF25-21</strain>
    </source>
</reference>
<sequence>MNMRYARRSEDTEQINVISWAMWNENAHPELKLLHHCPNGGSRNKAEAVKLKQMGVKAGIPDLSLPVPKGIYNGLYIEMKYDKGTIEKSQKEMLKALADAGHYCVVCYGAEEAIKILKEYINLKPIDTGKGEDTMLCQNLTVHKNRKVSPMR</sequence>
<organism evidence="5 6">
    <name type="scientific">Blautia obeum</name>
    <dbReference type="NCBI Taxonomy" id="40520"/>
    <lineage>
        <taxon>Bacteria</taxon>
        <taxon>Bacillati</taxon>
        <taxon>Bacillota</taxon>
        <taxon>Clostridia</taxon>
        <taxon>Lachnospirales</taxon>
        <taxon>Lachnospiraceae</taxon>
        <taxon>Blautia</taxon>
    </lineage>
</organism>
<dbReference type="InterPro" id="IPR011856">
    <property type="entry name" value="tRNA_endonuc-like_dom_sf"/>
</dbReference>